<accession>A0ACC2V0J1</accession>
<proteinExistence type="predicted"/>
<gene>
    <name evidence="1" type="ORF">QFC19_008768</name>
</gene>
<protein>
    <submittedName>
        <fullName evidence="1">Uncharacterized protein</fullName>
    </submittedName>
</protein>
<sequence length="150" mass="16720">MTKSLEFSVISSRYEPSNDEESQEDEMVQSGSSPLGGGPRLRRHTRGLARQQELETQLEGMDITDEEEVIHQGVDQDMQDVESTASRQSNSPADEEDEEGDGDDEAEEFGKLPFVSRPKSLSDLLNRTRVDRCYSHDAESATQGSSHQDV</sequence>
<evidence type="ECO:0000313" key="2">
    <source>
        <dbReference type="Proteomes" id="UP001241377"/>
    </source>
</evidence>
<dbReference type="Proteomes" id="UP001241377">
    <property type="component" value="Unassembled WGS sequence"/>
</dbReference>
<comment type="caution">
    <text evidence="1">The sequence shown here is derived from an EMBL/GenBank/DDBJ whole genome shotgun (WGS) entry which is preliminary data.</text>
</comment>
<reference evidence="1" key="1">
    <citation type="submission" date="2023-04" db="EMBL/GenBank/DDBJ databases">
        <title>Draft Genome sequencing of Naganishia species isolated from polar environments using Oxford Nanopore Technology.</title>
        <authorList>
            <person name="Leo P."/>
            <person name="Venkateswaran K."/>
        </authorList>
    </citation>
    <scope>NUCLEOTIDE SEQUENCE</scope>
    <source>
        <strain evidence="1">MNA-CCFEE 5261</strain>
    </source>
</reference>
<name>A0ACC2V0J1_9TREE</name>
<keyword evidence="2" id="KW-1185">Reference proteome</keyword>
<organism evidence="1 2">
    <name type="scientific">Naganishia cerealis</name>
    <dbReference type="NCBI Taxonomy" id="610337"/>
    <lineage>
        <taxon>Eukaryota</taxon>
        <taxon>Fungi</taxon>
        <taxon>Dikarya</taxon>
        <taxon>Basidiomycota</taxon>
        <taxon>Agaricomycotina</taxon>
        <taxon>Tremellomycetes</taxon>
        <taxon>Filobasidiales</taxon>
        <taxon>Filobasidiaceae</taxon>
        <taxon>Naganishia</taxon>
    </lineage>
</organism>
<dbReference type="EMBL" id="JASBWR010000137">
    <property type="protein sequence ID" value="KAJ9092231.1"/>
    <property type="molecule type" value="Genomic_DNA"/>
</dbReference>
<evidence type="ECO:0000313" key="1">
    <source>
        <dbReference type="EMBL" id="KAJ9092231.1"/>
    </source>
</evidence>